<dbReference type="RefSeq" id="WP_226933530.1">
    <property type="nucleotide sequence ID" value="NZ_JACDXX010000001.1"/>
</dbReference>
<organism evidence="1 2">
    <name type="scientific">Pseudogemmobacter faecipullorum</name>
    <dbReference type="NCBI Taxonomy" id="2755041"/>
    <lineage>
        <taxon>Bacteria</taxon>
        <taxon>Pseudomonadati</taxon>
        <taxon>Pseudomonadota</taxon>
        <taxon>Alphaproteobacteria</taxon>
        <taxon>Rhodobacterales</taxon>
        <taxon>Paracoccaceae</taxon>
        <taxon>Pseudogemmobacter</taxon>
    </lineage>
</organism>
<accession>A0ABS8CH06</accession>
<dbReference type="EMBL" id="JACDXX010000001">
    <property type="protein sequence ID" value="MCB5408659.1"/>
    <property type="molecule type" value="Genomic_DNA"/>
</dbReference>
<evidence type="ECO:0000313" key="2">
    <source>
        <dbReference type="Proteomes" id="UP001198571"/>
    </source>
</evidence>
<name>A0ABS8CH06_9RHOB</name>
<protein>
    <submittedName>
        <fullName evidence="1">Uncharacterized protein</fullName>
    </submittedName>
</protein>
<gene>
    <name evidence="1" type="ORF">H0485_01380</name>
</gene>
<comment type="caution">
    <text evidence="1">The sequence shown here is derived from an EMBL/GenBank/DDBJ whole genome shotgun (WGS) entry which is preliminary data.</text>
</comment>
<evidence type="ECO:0000313" key="1">
    <source>
        <dbReference type="EMBL" id="MCB5408659.1"/>
    </source>
</evidence>
<sequence>MSRYIQPLAVLLFLALVAGTFIYSYSRCGWGMLAYEYAFIAALTGECAQQQLLQLQQMSPAP</sequence>
<dbReference type="Proteomes" id="UP001198571">
    <property type="component" value="Unassembled WGS sequence"/>
</dbReference>
<proteinExistence type="predicted"/>
<reference evidence="1 2" key="1">
    <citation type="submission" date="2020-07" db="EMBL/GenBank/DDBJ databases">
        <title>Pseudogemmobacter sp. nov., isolated from poultry manure in Taiwan.</title>
        <authorList>
            <person name="Lin S.-Y."/>
            <person name="Tang Y.-S."/>
            <person name="Young C.-C."/>
        </authorList>
    </citation>
    <scope>NUCLEOTIDE SEQUENCE [LARGE SCALE GENOMIC DNA]</scope>
    <source>
        <strain evidence="1 2">CC-YST710</strain>
    </source>
</reference>
<keyword evidence="2" id="KW-1185">Reference proteome</keyword>